<dbReference type="PROSITE" id="PS00086">
    <property type="entry name" value="CYTOCHROME_P450"/>
    <property type="match status" value="1"/>
</dbReference>
<keyword evidence="7" id="KW-0503">Monooxygenase</keyword>
<evidence type="ECO:0000256" key="6">
    <source>
        <dbReference type="PIRSR" id="PIRSR602403-1"/>
    </source>
</evidence>
<dbReference type="EMBL" id="BRPK01000010">
    <property type="protein sequence ID" value="GLB41513.1"/>
    <property type="molecule type" value="Genomic_DNA"/>
</dbReference>
<feature type="transmembrane region" description="Helical" evidence="8">
    <location>
        <begin position="12"/>
        <end position="30"/>
    </location>
</feature>
<dbReference type="InterPro" id="IPR017972">
    <property type="entry name" value="Cyt_P450_CS"/>
</dbReference>
<keyword evidence="3 6" id="KW-0479">Metal-binding</keyword>
<evidence type="ECO:0000256" key="7">
    <source>
        <dbReference type="RuleBase" id="RU000461"/>
    </source>
</evidence>
<dbReference type="PRINTS" id="PR00465">
    <property type="entry name" value="EP450IV"/>
</dbReference>
<accession>A0A9P3UQB3</accession>
<gene>
    <name evidence="9" type="ORF">LshimejAT787_1001130</name>
</gene>
<protein>
    <submittedName>
        <fullName evidence="9">Cytochrome p450</fullName>
    </submittedName>
</protein>
<feature type="transmembrane region" description="Helical" evidence="8">
    <location>
        <begin position="183"/>
        <end position="205"/>
    </location>
</feature>
<dbReference type="PANTHER" id="PTHR46206">
    <property type="entry name" value="CYTOCHROME P450"/>
    <property type="match status" value="1"/>
</dbReference>
<evidence type="ECO:0000256" key="1">
    <source>
        <dbReference type="ARBA" id="ARBA00001971"/>
    </source>
</evidence>
<evidence type="ECO:0000256" key="3">
    <source>
        <dbReference type="ARBA" id="ARBA00022723"/>
    </source>
</evidence>
<evidence type="ECO:0000256" key="4">
    <source>
        <dbReference type="ARBA" id="ARBA00023002"/>
    </source>
</evidence>
<keyword evidence="10" id="KW-1185">Reference proteome</keyword>
<feature type="binding site" description="axial binding residue" evidence="6">
    <location>
        <position position="427"/>
    </location>
    <ligand>
        <name>heme</name>
        <dbReference type="ChEBI" id="CHEBI:30413"/>
    </ligand>
    <ligandPart>
        <name>Fe</name>
        <dbReference type="ChEBI" id="CHEBI:18248"/>
    </ligandPart>
</feature>
<dbReference type="Gene3D" id="1.10.630.10">
    <property type="entry name" value="Cytochrome P450"/>
    <property type="match status" value="1"/>
</dbReference>
<dbReference type="AlphaFoldDB" id="A0A9P3UQB3"/>
<comment type="caution">
    <text evidence="9">The sequence shown here is derived from an EMBL/GenBank/DDBJ whole genome shotgun (WGS) entry which is preliminary data.</text>
</comment>
<feature type="transmembrane region" description="Helical" evidence="8">
    <location>
        <begin position="42"/>
        <end position="59"/>
    </location>
</feature>
<evidence type="ECO:0000256" key="8">
    <source>
        <dbReference type="SAM" id="Phobius"/>
    </source>
</evidence>
<keyword evidence="4 7" id="KW-0560">Oxidoreductase</keyword>
<proteinExistence type="inferred from homology"/>
<dbReference type="CDD" id="cd11041">
    <property type="entry name" value="CYP503A1-like"/>
    <property type="match status" value="1"/>
</dbReference>
<dbReference type="Pfam" id="PF00067">
    <property type="entry name" value="p450"/>
    <property type="match status" value="1"/>
</dbReference>
<dbReference type="InterPro" id="IPR001128">
    <property type="entry name" value="Cyt_P450"/>
</dbReference>
<keyword evidence="6 7" id="KW-0349">Heme</keyword>
<dbReference type="GO" id="GO:0016705">
    <property type="term" value="F:oxidoreductase activity, acting on paired donors, with incorporation or reduction of molecular oxygen"/>
    <property type="evidence" value="ECO:0007669"/>
    <property type="project" value="InterPro"/>
</dbReference>
<comment type="cofactor">
    <cofactor evidence="1 6">
        <name>heme</name>
        <dbReference type="ChEBI" id="CHEBI:30413"/>
    </cofactor>
</comment>
<reference evidence="9" key="1">
    <citation type="submission" date="2022-07" db="EMBL/GenBank/DDBJ databases">
        <title>The genome of Lyophyllum shimeji provides insight into the initial evolution of ectomycorrhizal fungal genome.</title>
        <authorList>
            <person name="Kobayashi Y."/>
            <person name="Shibata T."/>
            <person name="Hirakawa H."/>
            <person name="Shigenobu S."/>
            <person name="Nishiyama T."/>
            <person name="Yamada A."/>
            <person name="Hasebe M."/>
            <person name="Kawaguchi M."/>
        </authorList>
    </citation>
    <scope>NUCLEOTIDE SEQUENCE</scope>
    <source>
        <strain evidence="9">AT787</strain>
    </source>
</reference>
<evidence type="ECO:0000313" key="10">
    <source>
        <dbReference type="Proteomes" id="UP001063166"/>
    </source>
</evidence>
<dbReference type="GO" id="GO:0004497">
    <property type="term" value="F:monooxygenase activity"/>
    <property type="evidence" value="ECO:0007669"/>
    <property type="project" value="UniProtKB-KW"/>
</dbReference>
<dbReference type="OrthoDB" id="1844152at2759"/>
<dbReference type="GO" id="GO:0005506">
    <property type="term" value="F:iron ion binding"/>
    <property type="evidence" value="ECO:0007669"/>
    <property type="project" value="InterPro"/>
</dbReference>
<organism evidence="9 10">
    <name type="scientific">Lyophyllum shimeji</name>
    <name type="common">Hon-shimeji</name>
    <name type="synonym">Tricholoma shimeji</name>
    <dbReference type="NCBI Taxonomy" id="47721"/>
    <lineage>
        <taxon>Eukaryota</taxon>
        <taxon>Fungi</taxon>
        <taxon>Dikarya</taxon>
        <taxon>Basidiomycota</taxon>
        <taxon>Agaricomycotina</taxon>
        <taxon>Agaricomycetes</taxon>
        <taxon>Agaricomycetidae</taxon>
        <taxon>Agaricales</taxon>
        <taxon>Tricholomatineae</taxon>
        <taxon>Lyophyllaceae</taxon>
        <taxon>Lyophyllum</taxon>
    </lineage>
</organism>
<keyword evidence="8" id="KW-0812">Transmembrane</keyword>
<dbReference type="Proteomes" id="UP001063166">
    <property type="component" value="Unassembled WGS sequence"/>
</dbReference>
<dbReference type="InterPro" id="IPR002403">
    <property type="entry name" value="Cyt_P450_E_grp-IV"/>
</dbReference>
<dbReference type="GO" id="GO:0020037">
    <property type="term" value="F:heme binding"/>
    <property type="evidence" value="ECO:0007669"/>
    <property type="project" value="InterPro"/>
</dbReference>
<keyword evidence="8" id="KW-1133">Transmembrane helix</keyword>
<name>A0A9P3UQB3_LYOSH</name>
<keyword evidence="5 6" id="KW-0408">Iron</keyword>
<evidence type="ECO:0000313" key="9">
    <source>
        <dbReference type="EMBL" id="GLB41513.1"/>
    </source>
</evidence>
<comment type="similarity">
    <text evidence="2 7">Belongs to the cytochrome P450 family.</text>
</comment>
<dbReference type="InterPro" id="IPR036396">
    <property type="entry name" value="Cyt_P450_sf"/>
</dbReference>
<sequence>MLFDHFKDKQYFQAWAVGSAILFAVFYRWPGRKLDHIPAIGYQSHILSFIGGFGFLLNARGLIERGCREYGHGIFKVPNLGKWLVVVNGAKYIEDLRKAPEDVLSFHDAVENQLQIPFTLGPSISKDPVHEEVVVAFNDVLPLQEHAWLKVKAMDTMMPIISRASNCIFVGTPLCRDPDYMGISLKFTMVIVKAAVLLSLVPPFLRPLASRFFTNIPSSIDQAAVHIKPLIDERQRNMAEYGKEYPGKPNDMLSWLMDEAQGEEATLHYLARRLLTVNFAAIHTSTITFTHALLYLAAYPEYIKPLREEVQEIVDQEGWTHSAISRMIKVDSFIKESMRLNSLGCLLMERVARQPFTFSDGTYIPKGTVIAVASQATHLDNANYPDPNVFDPLRFVDKTKKENAGRKVDMVSTHSDFVAFGHGRHACPGRFFAANELKIMLAHVVMNYDVKLEGRGGRPENMWFVTSCIPNPKAEVLFRKRVD</sequence>
<evidence type="ECO:0000256" key="2">
    <source>
        <dbReference type="ARBA" id="ARBA00010617"/>
    </source>
</evidence>
<evidence type="ECO:0000256" key="5">
    <source>
        <dbReference type="ARBA" id="ARBA00023004"/>
    </source>
</evidence>
<keyword evidence="8" id="KW-0472">Membrane</keyword>
<dbReference type="SUPFAM" id="SSF48264">
    <property type="entry name" value="Cytochrome P450"/>
    <property type="match status" value="1"/>
</dbReference>